<dbReference type="RefSeq" id="WP_021929961.1">
    <property type="nucleotide sequence ID" value="NZ_AP023322.1"/>
</dbReference>
<reference evidence="2" key="1">
    <citation type="submission" date="2020-07" db="EMBL/GenBank/DDBJ databases">
        <title>Complete genome sequencing of Coprobacter sp. strain 2CBH44.</title>
        <authorList>
            <person name="Sakamoto M."/>
            <person name="Murakami T."/>
            <person name="Mori H."/>
        </authorList>
    </citation>
    <scope>NUCLEOTIDE SEQUENCE [LARGE SCALE GENOMIC DNA]</scope>
    <source>
        <strain evidence="2">2CBH44</strain>
    </source>
</reference>
<dbReference type="EMBL" id="AP023322">
    <property type="protein sequence ID" value="BCI62103.1"/>
    <property type="molecule type" value="Genomic_DNA"/>
</dbReference>
<sequence>MLEIKSTAKGYVTNQDISPRLFEQVGNTIVRVICEVPCYADVNTLENSICSYMSSFMPDGIEVKTNHVTINQSSGEDARGRYIENLDFQVYI</sequence>
<organism evidence="1 2">
    <name type="scientific">Coprobacter secundus subsp. similis</name>
    <dbReference type="NCBI Taxonomy" id="2751153"/>
    <lineage>
        <taxon>Bacteria</taxon>
        <taxon>Pseudomonadati</taxon>
        <taxon>Bacteroidota</taxon>
        <taxon>Bacteroidia</taxon>
        <taxon>Bacteroidales</taxon>
        <taxon>Barnesiellaceae</taxon>
        <taxon>Coprobacter</taxon>
    </lineage>
</organism>
<proteinExistence type="predicted"/>
<name>A0A7G1HSW9_9BACT</name>
<protein>
    <submittedName>
        <fullName evidence="1">Uncharacterized protein</fullName>
    </submittedName>
</protein>
<dbReference type="KEGG" id="copr:Cop2CBH44_04560"/>
<evidence type="ECO:0000313" key="1">
    <source>
        <dbReference type="EMBL" id="BCI62103.1"/>
    </source>
</evidence>
<keyword evidence="2" id="KW-1185">Reference proteome</keyword>
<dbReference type="Proteomes" id="UP000594042">
    <property type="component" value="Chromosome"/>
</dbReference>
<accession>A0A7G1HSW9</accession>
<gene>
    <name evidence="1" type="ORF">Cop2CBH44_04560</name>
</gene>
<dbReference type="AlphaFoldDB" id="A0A7G1HSW9"/>
<evidence type="ECO:0000313" key="2">
    <source>
        <dbReference type="Proteomes" id="UP000594042"/>
    </source>
</evidence>